<dbReference type="GO" id="GO:0004519">
    <property type="term" value="F:endonuclease activity"/>
    <property type="evidence" value="ECO:0007669"/>
    <property type="project" value="InterPro"/>
</dbReference>
<gene>
    <name evidence="2" type="ORF">CGS59_11025</name>
</gene>
<name>A0A2A7AWG3_9FIRM</name>
<proteinExistence type="predicted"/>
<dbReference type="Pfam" id="PF01844">
    <property type="entry name" value="HNH"/>
    <property type="match status" value="1"/>
</dbReference>
<organism evidence="2 3">
    <name type="scientific">Faecalibacterium prausnitzii</name>
    <dbReference type="NCBI Taxonomy" id="853"/>
    <lineage>
        <taxon>Bacteria</taxon>
        <taxon>Bacillati</taxon>
        <taxon>Bacillota</taxon>
        <taxon>Clostridia</taxon>
        <taxon>Eubacteriales</taxon>
        <taxon>Oscillospiraceae</taxon>
        <taxon>Faecalibacterium</taxon>
    </lineage>
</organism>
<comment type="caution">
    <text evidence="2">The sequence shown here is derived from an EMBL/GenBank/DDBJ whole genome shotgun (WGS) entry which is preliminary data.</text>
</comment>
<evidence type="ECO:0000313" key="3">
    <source>
        <dbReference type="Proteomes" id="UP000220480"/>
    </source>
</evidence>
<dbReference type="AlphaFoldDB" id="A0A2A7AWG3"/>
<dbReference type="Gene3D" id="1.10.30.50">
    <property type="match status" value="1"/>
</dbReference>
<sequence>MIKLSPISENLKKEYFEKISEDFEIFLESLKDKENTQDLNEIKITEYKREVLKIYKYLEDSNGENWKLDKEKIKKLLIGDLKELLRAMDYIGPITSKRLKDKFGEFYKKISSRDFLQEWALKIGVTVCPYCNRNFIFTVPRHTGNGGVRPEYDHFFPKSKYPYLAASMYNLIPSCSVCNKAKSNRNSYKNHEVQYLYPYEEGYGEQIVLKIEDKNKPTDKVTAWLGSAEEYTVYPECSKEVDSEKKKRVENSWEMFKLGPLYEKHSDYIRNILQAKQIYTEEYLEQLVKNFPSAFDSMDDLKNMVYFNYLDEKDWGKRILAKLTHDLEADNP</sequence>
<evidence type="ECO:0000313" key="2">
    <source>
        <dbReference type="EMBL" id="PDX83412.1"/>
    </source>
</evidence>
<dbReference type="InterPro" id="IPR002711">
    <property type="entry name" value="HNH"/>
</dbReference>
<protein>
    <recommendedName>
        <fullName evidence="1">HNH domain-containing protein</fullName>
    </recommendedName>
</protein>
<dbReference type="GO" id="GO:0008270">
    <property type="term" value="F:zinc ion binding"/>
    <property type="evidence" value="ECO:0007669"/>
    <property type="project" value="InterPro"/>
</dbReference>
<reference evidence="2 3" key="1">
    <citation type="journal article" date="2017" name="Front. Microbiol.">
        <title>New Insights into the Diversity of the Genus Faecalibacterium.</title>
        <authorList>
            <person name="Benevides L."/>
            <person name="Burman S."/>
            <person name="Martin R."/>
            <person name="Robert V."/>
            <person name="Thomas M."/>
            <person name="Miquel S."/>
            <person name="Chain F."/>
            <person name="Sokol H."/>
            <person name="Bermudez-Humaran L.G."/>
            <person name="Morrison M."/>
            <person name="Langella P."/>
            <person name="Azevedo V.A."/>
            <person name="Chatel J.M."/>
            <person name="Soares S."/>
        </authorList>
    </citation>
    <scope>NUCLEOTIDE SEQUENCE [LARGE SCALE GENOMIC DNA]</scope>
    <source>
        <strain evidence="2 3">CNCM I 4644</strain>
    </source>
</reference>
<dbReference type="GO" id="GO:0003676">
    <property type="term" value="F:nucleic acid binding"/>
    <property type="evidence" value="ECO:0007669"/>
    <property type="project" value="InterPro"/>
</dbReference>
<dbReference type="EMBL" id="NMTZ01000026">
    <property type="protein sequence ID" value="PDX83412.1"/>
    <property type="molecule type" value="Genomic_DNA"/>
</dbReference>
<evidence type="ECO:0000259" key="1">
    <source>
        <dbReference type="Pfam" id="PF01844"/>
    </source>
</evidence>
<feature type="domain" description="HNH" evidence="1">
    <location>
        <begin position="128"/>
        <end position="185"/>
    </location>
</feature>
<accession>A0A2A7AWG3</accession>
<dbReference type="RefSeq" id="WP_097779971.1">
    <property type="nucleotide sequence ID" value="NZ_NMTZ01000026.1"/>
</dbReference>
<dbReference type="Proteomes" id="UP000220480">
    <property type="component" value="Unassembled WGS sequence"/>
</dbReference>